<dbReference type="EMBL" id="LUKJ01000002">
    <property type="protein sequence ID" value="KZN20581.1"/>
    <property type="molecule type" value="Genomic_DNA"/>
</dbReference>
<name>A0A166QND4_PSEFL</name>
<protein>
    <submittedName>
        <fullName evidence="1">Uncharacterized protein</fullName>
    </submittedName>
</protein>
<comment type="caution">
    <text evidence="1">The sequence shown here is derived from an EMBL/GenBank/DDBJ whole genome shotgun (WGS) entry which is preliminary data.</text>
</comment>
<reference evidence="1 2" key="2">
    <citation type="journal article" date="2018" name="Nature">
        <title>Mutant phenotypes for thousands of bacterial genes of unknown function.</title>
        <authorList>
            <person name="Price M.N."/>
            <person name="Wetmore K.M."/>
            <person name="Waters R.J."/>
            <person name="Callaghan M."/>
            <person name="Ray J."/>
            <person name="Liu H."/>
            <person name="Kuehl J.V."/>
            <person name="Melnyk R.A."/>
            <person name="Lamson J.S."/>
            <person name="Suh Y."/>
            <person name="Carlson H.K."/>
            <person name="Esquivel Z."/>
            <person name="Sadeeshkumar H."/>
            <person name="Chakraborty R."/>
            <person name="Zane G.M."/>
            <person name="Rubin B.E."/>
            <person name="Wall J.D."/>
            <person name="Visel A."/>
            <person name="Bristow J."/>
            <person name="Blow M.J."/>
            <person name="Arkin A.P."/>
            <person name="Deutschbauer A.M."/>
        </authorList>
    </citation>
    <scope>NUCLEOTIDE SEQUENCE [LARGE SCALE GENOMIC DNA]</scope>
    <source>
        <strain evidence="1 2">FW300-N1B4</strain>
    </source>
</reference>
<gene>
    <name evidence="1" type="ORF">A1D17_03315</name>
</gene>
<organism evidence="1 2">
    <name type="scientific">Pseudomonas fluorescens</name>
    <dbReference type="NCBI Taxonomy" id="294"/>
    <lineage>
        <taxon>Bacteria</taxon>
        <taxon>Pseudomonadati</taxon>
        <taxon>Pseudomonadota</taxon>
        <taxon>Gammaproteobacteria</taxon>
        <taxon>Pseudomonadales</taxon>
        <taxon>Pseudomonadaceae</taxon>
        <taxon>Pseudomonas</taxon>
    </lineage>
</organism>
<dbReference type="AlphaFoldDB" id="A0A166QND4"/>
<reference evidence="2" key="1">
    <citation type="submission" date="2016-03" db="EMBL/GenBank/DDBJ databases">
        <authorList>
            <person name="Ray J."/>
            <person name="Price M."/>
            <person name="Deutschbauer A."/>
        </authorList>
    </citation>
    <scope>NUCLEOTIDE SEQUENCE [LARGE SCALE GENOMIC DNA]</scope>
    <source>
        <strain evidence="2">FW300-N1B4</strain>
    </source>
</reference>
<dbReference type="Proteomes" id="UP000076489">
    <property type="component" value="Unassembled WGS sequence"/>
</dbReference>
<accession>A0A166QND4</accession>
<dbReference type="RefSeq" id="WP_063340629.1">
    <property type="nucleotide sequence ID" value="NZ_LUKJ01000002.1"/>
</dbReference>
<sequence length="146" mass="16440">MSSAPYNLTQSNAPKIALIFDGLCRIHHKVRADRHAANLHTYADEVGTSEERLLSACLMIAALVADRLQPAVDHYQDRFGHGSFVYDHLDYNENEGAASCASLPAFIWRFLDAEHPYWRVAAESLLPHTLPLDRILADWRKASNLI</sequence>
<evidence type="ECO:0000313" key="1">
    <source>
        <dbReference type="EMBL" id="KZN20581.1"/>
    </source>
</evidence>
<evidence type="ECO:0000313" key="2">
    <source>
        <dbReference type="Proteomes" id="UP000076489"/>
    </source>
</evidence>
<proteinExistence type="predicted"/>